<protein>
    <submittedName>
        <fullName evidence="4">Efflux transporter outer membrane subunit</fullName>
    </submittedName>
</protein>
<gene>
    <name evidence="4" type="ORF">MU846_03995</name>
</gene>
<feature type="coiled-coil region" evidence="3">
    <location>
        <begin position="377"/>
        <end position="413"/>
    </location>
</feature>
<evidence type="ECO:0000313" key="5">
    <source>
        <dbReference type="Proteomes" id="UP001165524"/>
    </source>
</evidence>
<sequence>MNALIHRLRFSAPLLSLMLLAGCTAGPDYRVPDTAMPEQFRYQDGWRTMPEQPWLAQGTWWESFDDPTLTYLIREADQASQTLAQAEARFRAAEAQWRLARGDYSPQLSATVGGTRSGGNNSSASELFTGRLDISWAPDLWGRVRRQVEAERAGLAASAADMAGVRLTMQVALAQGYIRLRTLDQQREILEQSIEAFDRSAQLTRNQYNAGIVSRSDVIQAETQRQSLRTQMYDLQRQRAQEENALAALLGVAPVAFGLPDSDTLPALPVLPAALPSVLIARRPDVVIAERRVAAANARIGVAETAWLPDLTLSAFGAVQDDTFSGLFDAPQRVWSVGPSLALTLFDGGRRRATRDIAVAQYDEHVANYRQTVLDSLRDVEDALAALQILAEKATQQEALIELAEENERVINNRYRAGMVTFLEVANAQNLTLDARRARLNIISDQLQAAAQLAAVLGGGWQVGDPVIERITRPPEPARP</sequence>
<dbReference type="Pfam" id="PF02321">
    <property type="entry name" value="OEP"/>
    <property type="match status" value="2"/>
</dbReference>
<keyword evidence="2" id="KW-1134">Transmembrane beta strand</keyword>
<dbReference type="Gene3D" id="1.20.1600.10">
    <property type="entry name" value="Outer membrane efflux proteins (OEP)"/>
    <property type="match status" value="1"/>
</dbReference>
<dbReference type="RefSeq" id="WP_246948671.1">
    <property type="nucleotide sequence ID" value="NZ_JALKII010000002.1"/>
</dbReference>
<evidence type="ECO:0000256" key="3">
    <source>
        <dbReference type="SAM" id="Coils"/>
    </source>
</evidence>
<feature type="coiled-coil region" evidence="3">
    <location>
        <begin position="180"/>
        <end position="245"/>
    </location>
</feature>
<dbReference type="PANTHER" id="PTHR30203">
    <property type="entry name" value="OUTER MEMBRANE CATION EFFLUX PROTEIN"/>
    <property type="match status" value="1"/>
</dbReference>
<keyword evidence="2" id="KW-0449">Lipoprotein</keyword>
<dbReference type="NCBIfam" id="TIGR01845">
    <property type="entry name" value="outer_NodT"/>
    <property type="match status" value="1"/>
</dbReference>
<keyword evidence="5" id="KW-1185">Reference proteome</keyword>
<dbReference type="EMBL" id="JALKII010000002">
    <property type="protein sequence ID" value="MCK0536861.1"/>
    <property type="molecule type" value="Genomic_DNA"/>
</dbReference>
<dbReference type="PROSITE" id="PS51257">
    <property type="entry name" value="PROKAR_LIPOPROTEIN"/>
    <property type="match status" value="1"/>
</dbReference>
<comment type="similarity">
    <text evidence="1 2">Belongs to the outer membrane factor (OMF) (TC 1.B.17) family.</text>
</comment>
<proteinExistence type="inferred from homology"/>
<keyword evidence="2" id="KW-0564">Palmitate</keyword>
<comment type="subcellular location">
    <subcellularLocation>
        <location evidence="2">Cell outer membrane</location>
        <topology evidence="2">Lipid-anchor</topology>
    </subcellularLocation>
</comment>
<dbReference type="SUPFAM" id="SSF56954">
    <property type="entry name" value="Outer membrane efflux proteins (OEP)"/>
    <property type="match status" value="1"/>
</dbReference>
<comment type="caution">
    <text evidence="4">The sequence shown here is derived from an EMBL/GenBank/DDBJ whole genome shotgun (WGS) entry which is preliminary data.</text>
</comment>
<keyword evidence="2" id="KW-0732">Signal</keyword>
<evidence type="ECO:0000256" key="2">
    <source>
        <dbReference type="RuleBase" id="RU362097"/>
    </source>
</evidence>
<keyword evidence="3" id="KW-0175">Coiled coil</keyword>
<feature type="coiled-coil region" evidence="3">
    <location>
        <begin position="69"/>
        <end position="96"/>
    </location>
</feature>
<feature type="chain" id="PRO_5045009738" evidence="2">
    <location>
        <begin position="26"/>
        <end position="480"/>
    </location>
</feature>
<dbReference type="PANTHER" id="PTHR30203:SF33">
    <property type="entry name" value="BLR4455 PROTEIN"/>
    <property type="match status" value="1"/>
</dbReference>
<dbReference type="Proteomes" id="UP001165524">
    <property type="component" value="Unassembled WGS sequence"/>
</dbReference>
<evidence type="ECO:0000256" key="1">
    <source>
        <dbReference type="ARBA" id="ARBA00007613"/>
    </source>
</evidence>
<dbReference type="Gene3D" id="2.20.200.10">
    <property type="entry name" value="Outer membrane efflux proteins (OEP)"/>
    <property type="match status" value="1"/>
</dbReference>
<feature type="signal peptide" evidence="2">
    <location>
        <begin position="1"/>
        <end position="25"/>
    </location>
</feature>
<accession>A0ABT0E4Z7</accession>
<keyword evidence="2" id="KW-0472">Membrane</keyword>
<keyword evidence="2" id="KW-0812">Transmembrane</keyword>
<name>A0ABT0E4Z7_9GAMM</name>
<dbReference type="InterPro" id="IPR003423">
    <property type="entry name" value="OMP_efflux"/>
</dbReference>
<evidence type="ECO:0000313" key="4">
    <source>
        <dbReference type="EMBL" id="MCK0536861.1"/>
    </source>
</evidence>
<dbReference type="InterPro" id="IPR010131">
    <property type="entry name" value="MdtP/NodT-like"/>
</dbReference>
<reference evidence="4" key="1">
    <citation type="submission" date="2022-04" db="EMBL/GenBank/DDBJ databases">
        <title>Alcanivorax sp. CY1518 draft genome sequence.</title>
        <authorList>
            <person name="Zhao G."/>
            <person name="An M."/>
        </authorList>
    </citation>
    <scope>NUCLEOTIDE SEQUENCE</scope>
    <source>
        <strain evidence="4">CY1518</strain>
    </source>
</reference>
<organism evidence="4 5">
    <name type="scientific">Alcanivorax quisquiliarum</name>
    <dbReference type="NCBI Taxonomy" id="2933565"/>
    <lineage>
        <taxon>Bacteria</taxon>
        <taxon>Pseudomonadati</taxon>
        <taxon>Pseudomonadota</taxon>
        <taxon>Gammaproteobacteria</taxon>
        <taxon>Oceanospirillales</taxon>
        <taxon>Alcanivoracaceae</taxon>
        <taxon>Alcanivorax</taxon>
    </lineage>
</organism>